<evidence type="ECO:0000313" key="5">
    <source>
        <dbReference type="Proteomes" id="UP000786989"/>
    </source>
</evidence>
<dbReference type="PANTHER" id="PTHR34227">
    <property type="entry name" value="CHAPERONE PROTEIN YCDY"/>
    <property type="match status" value="1"/>
</dbReference>
<evidence type="ECO:0000256" key="2">
    <source>
        <dbReference type="SAM" id="MobiDB-lite"/>
    </source>
</evidence>
<comment type="caution">
    <text evidence="4">The sequence shown here is derived from an EMBL/GenBank/DDBJ whole genome shotgun (WGS) entry which is preliminary data.</text>
</comment>
<feature type="transmembrane region" description="Helical" evidence="3">
    <location>
        <begin position="230"/>
        <end position="247"/>
    </location>
</feature>
<dbReference type="Proteomes" id="UP000786989">
    <property type="component" value="Unassembled WGS sequence"/>
</dbReference>
<dbReference type="EMBL" id="DYWI01000203">
    <property type="protein sequence ID" value="HJF66546.1"/>
    <property type="molecule type" value="Genomic_DNA"/>
</dbReference>
<feature type="region of interest" description="Disordered" evidence="2">
    <location>
        <begin position="156"/>
        <end position="192"/>
    </location>
</feature>
<dbReference type="InterPro" id="IPR036411">
    <property type="entry name" value="TorD-like_sf"/>
</dbReference>
<proteinExistence type="predicted"/>
<gene>
    <name evidence="4" type="ORF">K8U77_10605</name>
</gene>
<keyword evidence="3" id="KW-0812">Transmembrane</keyword>
<keyword evidence="3" id="KW-0472">Membrane</keyword>
<dbReference type="InterPro" id="IPR050289">
    <property type="entry name" value="TorD/DmsD_chaperones"/>
</dbReference>
<dbReference type="Pfam" id="PF02613">
    <property type="entry name" value="Nitrate_red_del"/>
    <property type="match status" value="1"/>
</dbReference>
<evidence type="ECO:0000256" key="1">
    <source>
        <dbReference type="ARBA" id="ARBA00023186"/>
    </source>
</evidence>
<dbReference type="Gene3D" id="1.10.3480.10">
    <property type="entry name" value="TorD-like"/>
    <property type="match status" value="1"/>
</dbReference>
<evidence type="ECO:0000313" key="4">
    <source>
        <dbReference type="EMBL" id="HJF66546.1"/>
    </source>
</evidence>
<dbReference type="SUPFAM" id="SSF89155">
    <property type="entry name" value="TorD-like"/>
    <property type="match status" value="1"/>
</dbReference>
<name>A0A9D2UYL4_9ACTN</name>
<evidence type="ECO:0000256" key="3">
    <source>
        <dbReference type="SAM" id="Phobius"/>
    </source>
</evidence>
<dbReference type="InterPro" id="IPR020945">
    <property type="entry name" value="DMSO/NO3_reduct_chaperone"/>
</dbReference>
<accession>A0A9D2UYL4</accession>
<reference evidence="4" key="1">
    <citation type="journal article" date="2021" name="PeerJ">
        <title>Extensive microbial diversity within the chicken gut microbiome revealed by metagenomics and culture.</title>
        <authorList>
            <person name="Gilroy R."/>
            <person name="Ravi A."/>
            <person name="Getino M."/>
            <person name="Pursley I."/>
            <person name="Horton D.L."/>
            <person name="Alikhan N.F."/>
            <person name="Baker D."/>
            <person name="Gharbi K."/>
            <person name="Hall N."/>
            <person name="Watson M."/>
            <person name="Adriaenssens E.M."/>
            <person name="Foster-Nyarko E."/>
            <person name="Jarju S."/>
            <person name="Secka A."/>
            <person name="Antonio M."/>
            <person name="Oren A."/>
            <person name="Chaudhuri R.R."/>
            <person name="La Ragione R."/>
            <person name="Hildebrand F."/>
            <person name="Pallen M.J."/>
        </authorList>
    </citation>
    <scope>NUCLEOTIDE SEQUENCE</scope>
    <source>
        <strain evidence="4">ChiGjej6B6-11269</strain>
    </source>
</reference>
<organism evidence="4 5">
    <name type="scientific">Slackia equolifaciens</name>
    <dbReference type="NCBI Taxonomy" id="498718"/>
    <lineage>
        <taxon>Bacteria</taxon>
        <taxon>Bacillati</taxon>
        <taxon>Actinomycetota</taxon>
        <taxon>Coriobacteriia</taxon>
        <taxon>Eggerthellales</taxon>
        <taxon>Eggerthellaceae</taxon>
        <taxon>Slackia</taxon>
    </lineage>
</organism>
<reference evidence="4" key="2">
    <citation type="submission" date="2021-09" db="EMBL/GenBank/DDBJ databases">
        <authorList>
            <person name="Gilroy R."/>
        </authorList>
    </citation>
    <scope>NUCLEOTIDE SEQUENCE</scope>
    <source>
        <strain evidence="4">ChiGjej6B6-11269</strain>
    </source>
</reference>
<dbReference type="PANTHER" id="PTHR34227:SF1">
    <property type="entry name" value="DIMETHYL SULFOXIDE REDUCTASE CHAPERONE-RELATED"/>
    <property type="match status" value="1"/>
</dbReference>
<protein>
    <submittedName>
        <fullName evidence="4">Molecular chaperone TorD family protein</fullName>
    </submittedName>
</protein>
<dbReference type="AlphaFoldDB" id="A0A9D2UYL4"/>
<keyword evidence="1" id="KW-0143">Chaperone</keyword>
<sequence>MTKELIPWQTLSEAYAFLGNSLLAPMSQTSAVGLDPAFWRAFPDFDDAGVSDAISGCVRYAEGAVARAEEGGNIVQDASVEYTKLFIGPPSPSAAPWETMYRSDTNIGFGEATFQMKALLKAAGLEVKNENHQYEDHMGIELLYLSELCRRRAAQEADAADDAETEPGVRIDATGEPTGSAEAAEPTDSVAKVSSIDPASDASVFTFIETHPLSWVDAFRARIAEEFPEGYFVGLAGLIAAILRFHVRSIAR</sequence>
<keyword evidence="3" id="KW-1133">Transmembrane helix</keyword>